<feature type="transmembrane region" description="Helical" evidence="1">
    <location>
        <begin position="258"/>
        <end position="278"/>
    </location>
</feature>
<proteinExistence type="predicted"/>
<dbReference type="InterPro" id="IPR046264">
    <property type="entry name" value="DUF6297"/>
</dbReference>
<feature type="transmembrane region" description="Helical" evidence="1">
    <location>
        <begin position="290"/>
        <end position="313"/>
    </location>
</feature>
<keyword evidence="1" id="KW-0472">Membrane</keyword>
<protein>
    <submittedName>
        <fullName evidence="2">Uncharacterized protein</fullName>
    </submittedName>
</protein>
<accession>A0A3N1ZX68</accession>
<comment type="caution">
    <text evidence="2">The sequence shown here is derived from an EMBL/GenBank/DDBJ whole genome shotgun (WGS) entry which is preliminary data.</text>
</comment>
<feature type="transmembrane region" description="Helical" evidence="1">
    <location>
        <begin position="138"/>
        <end position="156"/>
    </location>
</feature>
<name>A0A3N1ZX68_9ACTN</name>
<feature type="transmembrane region" description="Helical" evidence="1">
    <location>
        <begin position="372"/>
        <end position="398"/>
    </location>
</feature>
<dbReference type="EMBL" id="RKHG01000001">
    <property type="protein sequence ID" value="ROR55439.1"/>
    <property type="molecule type" value="Genomic_DNA"/>
</dbReference>
<dbReference type="AlphaFoldDB" id="A0A3N1ZX68"/>
<feature type="transmembrane region" description="Helical" evidence="1">
    <location>
        <begin position="59"/>
        <end position="80"/>
    </location>
</feature>
<evidence type="ECO:0000256" key="1">
    <source>
        <dbReference type="SAM" id="Phobius"/>
    </source>
</evidence>
<feature type="transmembrane region" description="Helical" evidence="1">
    <location>
        <begin position="229"/>
        <end position="252"/>
    </location>
</feature>
<sequence>MVGNTMNTDAASAHEVLDFLRARQVRRRWDATDWYMALFGPLMLGAALWTSLAGVRLPILSVSWGAVWVLGLGLLALGVARWNGPLAASAATTFWLLQAPLDRDEIFTGSRRRALGWGAGSAVLGGVMLGLATMSWPVGVLAGFVMVAAVIVALRRQELLVRPLRRAQSRRDLVRGTLTSGDSGLAVDLLVRHRLDGTTPTRRLRPSGAGLTSLLTLESRRMRSRLRLWPAWAAVLLAGLATLAVSGVHVAVLGVACFALWLSSLGSVRMLASAPGLARLFPQRGWRLRLALVTPHLLMALLLGGLLAVGVLVVSGARVSALAPLAVVLVALAAAIRWTSIQTPDHSTGIVMTESGPVPLGAMLTAARGADLLVIGLAVVASLPPVVGLCAAMGGLAWSAA</sequence>
<organism evidence="2 3">
    <name type="scientific">Luteococcus japonicus</name>
    <dbReference type="NCBI Taxonomy" id="33984"/>
    <lineage>
        <taxon>Bacteria</taxon>
        <taxon>Bacillati</taxon>
        <taxon>Actinomycetota</taxon>
        <taxon>Actinomycetes</taxon>
        <taxon>Propionibacteriales</taxon>
        <taxon>Propionibacteriaceae</taxon>
        <taxon>Luteococcus</taxon>
    </lineage>
</organism>
<feature type="transmembrane region" description="Helical" evidence="1">
    <location>
        <begin position="114"/>
        <end position="132"/>
    </location>
</feature>
<reference evidence="2 3" key="1">
    <citation type="submission" date="2018-11" db="EMBL/GenBank/DDBJ databases">
        <title>Sequencing the genomes of 1000 actinobacteria strains.</title>
        <authorList>
            <person name="Klenk H.-P."/>
        </authorList>
    </citation>
    <scope>NUCLEOTIDE SEQUENCE [LARGE SCALE GENOMIC DNA]</scope>
    <source>
        <strain evidence="2 3">DSM 10546</strain>
    </source>
</reference>
<dbReference type="Proteomes" id="UP000275749">
    <property type="component" value="Unassembled WGS sequence"/>
</dbReference>
<feature type="transmembrane region" description="Helical" evidence="1">
    <location>
        <begin position="319"/>
        <end position="338"/>
    </location>
</feature>
<dbReference type="Pfam" id="PF19814">
    <property type="entry name" value="DUF6297"/>
    <property type="match status" value="2"/>
</dbReference>
<evidence type="ECO:0000313" key="3">
    <source>
        <dbReference type="Proteomes" id="UP000275749"/>
    </source>
</evidence>
<evidence type="ECO:0000313" key="2">
    <source>
        <dbReference type="EMBL" id="ROR55439.1"/>
    </source>
</evidence>
<feature type="transmembrane region" description="Helical" evidence="1">
    <location>
        <begin position="34"/>
        <end position="52"/>
    </location>
</feature>
<keyword evidence="1" id="KW-0812">Transmembrane</keyword>
<keyword evidence="1" id="KW-1133">Transmembrane helix</keyword>
<gene>
    <name evidence="2" type="ORF">EDD41_2713</name>
</gene>